<feature type="disulfide bond" evidence="1">
    <location>
        <begin position="80"/>
        <end position="89"/>
    </location>
</feature>
<keyword evidence="1" id="KW-0245">EGF-like domain</keyword>
<comment type="caution">
    <text evidence="4">The sequence shown here is derived from an EMBL/GenBank/DDBJ whole genome shotgun (WGS) entry which is preliminary data.</text>
</comment>
<feature type="signal peptide" evidence="2">
    <location>
        <begin position="1"/>
        <end position="24"/>
    </location>
</feature>
<reference evidence="4 5" key="1">
    <citation type="submission" date="2021-06" db="EMBL/GenBank/DDBJ databases">
        <title>Caerostris extrusa draft genome.</title>
        <authorList>
            <person name="Kono N."/>
            <person name="Arakawa K."/>
        </authorList>
    </citation>
    <scope>NUCLEOTIDE SEQUENCE [LARGE SCALE GENOMIC DNA]</scope>
</reference>
<proteinExistence type="predicted"/>
<evidence type="ECO:0000256" key="2">
    <source>
        <dbReference type="SAM" id="SignalP"/>
    </source>
</evidence>
<dbReference type="Proteomes" id="UP001054945">
    <property type="component" value="Unassembled WGS sequence"/>
</dbReference>
<keyword evidence="5" id="KW-1185">Reference proteome</keyword>
<dbReference type="InterPro" id="IPR000742">
    <property type="entry name" value="EGF"/>
</dbReference>
<keyword evidence="1" id="KW-1015">Disulfide bond</keyword>
<accession>A0AAV4S4I5</accession>
<dbReference type="AlphaFoldDB" id="A0AAV4S4I5"/>
<dbReference type="Gene3D" id="2.10.25.10">
    <property type="entry name" value="Laminin"/>
    <property type="match status" value="1"/>
</dbReference>
<comment type="caution">
    <text evidence="1">Lacks conserved residue(s) required for the propagation of feature annotation.</text>
</comment>
<evidence type="ECO:0000259" key="3">
    <source>
        <dbReference type="PROSITE" id="PS50026"/>
    </source>
</evidence>
<gene>
    <name evidence="4" type="primary">AVEN_32802_1</name>
    <name evidence="4" type="ORF">CEXT_23371</name>
</gene>
<dbReference type="PROSITE" id="PS00022">
    <property type="entry name" value="EGF_1"/>
    <property type="match status" value="1"/>
</dbReference>
<evidence type="ECO:0000313" key="4">
    <source>
        <dbReference type="EMBL" id="GIY28244.1"/>
    </source>
</evidence>
<evidence type="ECO:0000256" key="1">
    <source>
        <dbReference type="PROSITE-ProRule" id="PRU00076"/>
    </source>
</evidence>
<sequence length="288" mass="31024">MNRFGFSAILAAVFLSGCILTIDASESKQGILTSNILVQESKTVLKLKNEIAQPEAATNCSEDNPCHNWGTCLEGGTCACRNGTSGTQCQIVDDCEELPPMCGKGTDVKCVGVNMVDEGLVSGKCRCQDSAKKFDHGLELCRANRKVKKISLCCVLNLLSPLEQRRCVKYDDCDPNATAQVDSPSSAGCKEGVSGDRCEFIDQCRDRVVECGDAAPCTAAIWLGFSYSIQRCRRVRTTTKCAGVSSLILTERINYCFTESEIISHWPHGPAPLPAPVKEAPVTASRAA</sequence>
<name>A0AAV4S4I5_CAEEX</name>
<dbReference type="PROSITE" id="PS51257">
    <property type="entry name" value="PROKAR_LIPOPROTEIN"/>
    <property type="match status" value="1"/>
</dbReference>
<dbReference type="EMBL" id="BPLR01008922">
    <property type="protein sequence ID" value="GIY28244.1"/>
    <property type="molecule type" value="Genomic_DNA"/>
</dbReference>
<feature type="domain" description="EGF-like" evidence="3">
    <location>
        <begin position="56"/>
        <end position="90"/>
    </location>
</feature>
<dbReference type="PROSITE" id="PS50026">
    <property type="entry name" value="EGF_3"/>
    <property type="match status" value="1"/>
</dbReference>
<organism evidence="4 5">
    <name type="scientific">Caerostris extrusa</name>
    <name type="common">Bark spider</name>
    <name type="synonym">Caerostris bankana</name>
    <dbReference type="NCBI Taxonomy" id="172846"/>
    <lineage>
        <taxon>Eukaryota</taxon>
        <taxon>Metazoa</taxon>
        <taxon>Ecdysozoa</taxon>
        <taxon>Arthropoda</taxon>
        <taxon>Chelicerata</taxon>
        <taxon>Arachnida</taxon>
        <taxon>Araneae</taxon>
        <taxon>Araneomorphae</taxon>
        <taxon>Entelegynae</taxon>
        <taxon>Araneoidea</taxon>
        <taxon>Araneidae</taxon>
        <taxon>Caerostris</taxon>
    </lineage>
</organism>
<evidence type="ECO:0000313" key="5">
    <source>
        <dbReference type="Proteomes" id="UP001054945"/>
    </source>
</evidence>
<protein>
    <recommendedName>
        <fullName evidence="3">EGF-like domain-containing protein</fullName>
    </recommendedName>
</protein>
<feature type="chain" id="PRO_5043708268" description="EGF-like domain-containing protein" evidence="2">
    <location>
        <begin position="25"/>
        <end position="288"/>
    </location>
</feature>
<keyword evidence="2" id="KW-0732">Signal</keyword>